<dbReference type="Proteomes" id="UP001066276">
    <property type="component" value="Chromosome 3_2"/>
</dbReference>
<keyword evidence="2" id="KW-1185">Reference proteome</keyword>
<dbReference type="EMBL" id="JANPWB010000006">
    <property type="protein sequence ID" value="KAJ1177841.1"/>
    <property type="molecule type" value="Genomic_DNA"/>
</dbReference>
<evidence type="ECO:0000313" key="2">
    <source>
        <dbReference type="Proteomes" id="UP001066276"/>
    </source>
</evidence>
<comment type="caution">
    <text evidence="1">The sequence shown here is derived from an EMBL/GenBank/DDBJ whole genome shotgun (WGS) entry which is preliminary data.</text>
</comment>
<reference evidence="1" key="1">
    <citation type="journal article" date="2022" name="bioRxiv">
        <title>Sequencing and chromosome-scale assembly of the giantPleurodeles waltlgenome.</title>
        <authorList>
            <person name="Brown T."/>
            <person name="Elewa A."/>
            <person name="Iarovenko S."/>
            <person name="Subramanian E."/>
            <person name="Araus A.J."/>
            <person name="Petzold A."/>
            <person name="Susuki M."/>
            <person name="Suzuki K.-i.T."/>
            <person name="Hayashi T."/>
            <person name="Toyoda A."/>
            <person name="Oliveira C."/>
            <person name="Osipova E."/>
            <person name="Leigh N.D."/>
            <person name="Simon A."/>
            <person name="Yun M.H."/>
        </authorList>
    </citation>
    <scope>NUCLEOTIDE SEQUENCE</scope>
    <source>
        <strain evidence="1">20211129_DDA</strain>
        <tissue evidence="1">Liver</tissue>
    </source>
</reference>
<protein>
    <submittedName>
        <fullName evidence="1">Uncharacterized protein</fullName>
    </submittedName>
</protein>
<organism evidence="1 2">
    <name type="scientific">Pleurodeles waltl</name>
    <name type="common">Iberian ribbed newt</name>
    <dbReference type="NCBI Taxonomy" id="8319"/>
    <lineage>
        <taxon>Eukaryota</taxon>
        <taxon>Metazoa</taxon>
        <taxon>Chordata</taxon>
        <taxon>Craniata</taxon>
        <taxon>Vertebrata</taxon>
        <taxon>Euteleostomi</taxon>
        <taxon>Amphibia</taxon>
        <taxon>Batrachia</taxon>
        <taxon>Caudata</taxon>
        <taxon>Salamandroidea</taxon>
        <taxon>Salamandridae</taxon>
        <taxon>Pleurodelinae</taxon>
        <taxon>Pleurodeles</taxon>
    </lineage>
</organism>
<sequence length="99" mass="11448">MTRAMLTNPTERSKCNLEKTDMELNIMFTTRAEYILHRLKAHHYEQDEKAGHLLADKERQMEALSVISATRNCEGRLLTESLEIAIDSLTTIWNSIARK</sequence>
<accession>A0AAV7TMY8</accession>
<gene>
    <name evidence="1" type="ORF">NDU88_003093</name>
</gene>
<name>A0AAV7TMY8_PLEWA</name>
<proteinExistence type="predicted"/>
<evidence type="ECO:0000313" key="1">
    <source>
        <dbReference type="EMBL" id="KAJ1177841.1"/>
    </source>
</evidence>
<dbReference type="AlphaFoldDB" id="A0AAV7TMY8"/>